<name>A0A5N6LZF4_9ASTR</name>
<organism evidence="1 2">
    <name type="scientific">Mikania micrantha</name>
    <name type="common">bitter vine</name>
    <dbReference type="NCBI Taxonomy" id="192012"/>
    <lineage>
        <taxon>Eukaryota</taxon>
        <taxon>Viridiplantae</taxon>
        <taxon>Streptophyta</taxon>
        <taxon>Embryophyta</taxon>
        <taxon>Tracheophyta</taxon>
        <taxon>Spermatophyta</taxon>
        <taxon>Magnoliopsida</taxon>
        <taxon>eudicotyledons</taxon>
        <taxon>Gunneridae</taxon>
        <taxon>Pentapetalae</taxon>
        <taxon>asterids</taxon>
        <taxon>campanulids</taxon>
        <taxon>Asterales</taxon>
        <taxon>Asteraceae</taxon>
        <taxon>Asteroideae</taxon>
        <taxon>Heliantheae alliance</taxon>
        <taxon>Eupatorieae</taxon>
        <taxon>Mikania</taxon>
    </lineage>
</organism>
<evidence type="ECO:0000313" key="2">
    <source>
        <dbReference type="Proteomes" id="UP000326396"/>
    </source>
</evidence>
<dbReference type="OrthoDB" id="1829518at2759"/>
<keyword evidence="2" id="KW-1185">Reference proteome</keyword>
<dbReference type="Proteomes" id="UP000326396">
    <property type="component" value="Linkage Group LG7"/>
</dbReference>
<dbReference type="EMBL" id="SZYD01000017">
    <property type="protein sequence ID" value="KAD3067005.1"/>
    <property type="molecule type" value="Genomic_DNA"/>
</dbReference>
<dbReference type="InterPro" id="IPR027267">
    <property type="entry name" value="AH/BAR_dom_sf"/>
</dbReference>
<comment type="caution">
    <text evidence="1">The sequence shown here is derived from an EMBL/GenBank/DDBJ whole genome shotgun (WGS) entry which is preliminary data.</text>
</comment>
<dbReference type="AlphaFoldDB" id="A0A5N6LZF4"/>
<proteinExistence type="predicted"/>
<evidence type="ECO:0000313" key="1">
    <source>
        <dbReference type="EMBL" id="KAD3067005.1"/>
    </source>
</evidence>
<dbReference type="SUPFAM" id="SSF103657">
    <property type="entry name" value="BAR/IMD domain-like"/>
    <property type="match status" value="1"/>
</dbReference>
<accession>A0A5N6LZF4</accession>
<sequence>MKLDENIQKALEKPMIEILPFQTPLKILVEDLILFLWHLEIEQILSDRLMRFTNVELQDIKEARKRFDKADIVYSQGSGAQRSNAIKPGPRLLSRWLSSHYHGGVNGVARHTLNLLTSTIKAYAK</sequence>
<gene>
    <name evidence="1" type="ORF">E3N88_34885</name>
</gene>
<reference evidence="1 2" key="1">
    <citation type="submission" date="2019-05" db="EMBL/GenBank/DDBJ databases">
        <title>Mikania micrantha, genome provides insights into the molecular mechanism of rapid growth.</title>
        <authorList>
            <person name="Liu B."/>
        </authorList>
    </citation>
    <scope>NUCLEOTIDE SEQUENCE [LARGE SCALE GENOMIC DNA]</scope>
    <source>
        <strain evidence="1">NLD-2019</strain>
        <tissue evidence="1">Leaf</tissue>
    </source>
</reference>
<protein>
    <submittedName>
        <fullName evidence="1">Uncharacterized protein</fullName>
    </submittedName>
</protein>